<accession>A0A0F7SB55</accession>
<proteinExistence type="predicted"/>
<dbReference type="Proteomes" id="UP000242770">
    <property type="component" value="Unassembled WGS sequence"/>
</dbReference>
<name>A0A0F7SB55_9BASI</name>
<evidence type="ECO:0000313" key="1">
    <source>
        <dbReference type="EMBL" id="CDW99636.1"/>
    </source>
</evidence>
<feature type="non-terminal residue" evidence="1">
    <location>
        <position position="63"/>
    </location>
</feature>
<reference evidence="2" key="1">
    <citation type="submission" date="2014-06" db="EMBL/GenBank/DDBJ databases">
        <authorList>
            <person name="Berkman P.J."/>
        </authorList>
    </citation>
    <scope>NUCLEOTIDE SEQUENCE [LARGE SCALE GENOMIC DNA]</scope>
</reference>
<organism evidence="1 2">
    <name type="scientific">Sporisorium scitamineum</name>
    <dbReference type="NCBI Taxonomy" id="49012"/>
    <lineage>
        <taxon>Eukaryota</taxon>
        <taxon>Fungi</taxon>
        <taxon>Dikarya</taxon>
        <taxon>Basidiomycota</taxon>
        <taxon>Ustilaginomycotina</taxon>
        <taxon>Ustilaginomycetes</taxon>
        <taxon>Ustilaginales</taxon>
        <taxon>Ustilaginaceae</taxon>
        <taxon>Sporisorium</taxon>
    </lineage>
</organism>
<protein>
    <submittedName>
        <fullName evidence="1">Uncharacterized protein</fullName>
    </submittedName>
</protein>
<sequence length="63" mass="7066">MSPPDSILVHDSSKLAAALDICQQLLKHYDRKASGSIIFSKHHKQTIMDIVWFSLTPFDPNTA</sequence>
<dbReference type="EMBL" id="CCFA01004900">
    <property type="protein sequence ID" value="CDW99636.1"/>
    <property type="molecule type" value="Genomic_DNA"/>
</dbReference>
<dbReference type="AlphaFoldDB" id="A0A0F7SB55"/>
<gene>
    <name evidence="1" type="primary">SSCI80960.1</name>
</gene>
<evidence type="ECO:0000313" key="2">
    <source>
        <dbReference type="Proteomes" id="UP000242770"/>
    </source>
</evidence>
<keyword evidence="2" id="KW-1185">Reference proteome</keyword>